<accession>A0AAE0GHH9</accession>
<feature type="signal peptide" evidence="1">
    <location>
        <begin position="1"/>
        <end position="21"/>
    </location>
</feature>
<dbReference type="Proteomes" id="UP001190700">
    <property type="component" value="Unassembled WGS sequence"/>
</dbReference>
<keyword evidence="3" id="KW-1185">Reference proteome</keyword>
<dbReference type="EMBL" id="LGRX02005627">
    <property type="protein sequence ID" value="KAK3278085.1"/>
    <property type="molecule type" value="Genomic_DNA"/>
</dbReference>
<comment type="caution">
    <text evidence="2">The sequence shown here is derived from an EMBL/GenBank/DDBJ whole genome shotgun (WGS) entry which is preliminary data.</text>
</comment>
<name>A0AAE0GHH9_9CHLO</name>
<protein>
    <submittedName>
        <fullName evidence="2">Uncharacterized protein</fullName>
    </submittedName>
</protein>
<keyword evidence="1" id="KW-0732">Signal</keyword>
<organism evidence="2 3">
    <name type="scientific">Cymbomonas tetramitiformis</name>
    <dbReference type="NCBI Taxonomy" id="36881"/>
    <lineage>
        <taxon>Eukaryota</taxon>
        <taxon>Viridiplantae</taxon>
        <taxon>Chlorophyta</taxon>
        <taxon>Pyramimonadophyceae</taxon>
        <taxon>Pyramimonadales</taxon>
        <taxon>Pyramimonadaceae</taxon>
        <taxon>Cymbomonas</taxon>
    </lineage>
</organism>
<proteinExistence type="predicted"/>
<dbReference type="AlphaFoldDB" id="A0AAE0GHH9"/>
<evidence type="ECO:0000313" key="3">
    <source>
        <dbReference type="Proteomes" id="UP001190700"/>
    </source>
</evidence>
<gene>
    <name evidence="2" type="ORF">CYMTET_13948</name>
</gene>
<sequence>MILQVNFVEFLGLGTAYVAEALETIPNTDSIWVTESSACRGLEMTVIGEVVGADPWSSKTTNVTVGLPSMNMSIDSIYNHHPVFEIFGMDVVGVTFGHATDKPSMLVNVLFSEPITMLNYSGFDLGPGIFITSVLPMDEIKWGFHTHIRFEEGFLGETYITLRHGAVLDNEGAPNFVSSNLSLVKYQSLPFAQTVSFDVSIEHEQYVGYQH</sequence>
<feature type="chain" id="PRO_5042022449" evidence="1">
    <location>
        <begin position="22"/>
        <end position="211"/>
    </location>
</feature>
<evidence type="ECO:0000256" key="1">
    <source>
        <dbReference type="SAM" id="SignalP"/>
    </source>
</evidence>
<reference evidence="2 3" key="1">
    <citation type="journal article" date="2015" name="Genome Biol. Evol.">
        <title>Comparative Genomics of a Bacterivorous Green Alga Reveals Evolutionary Causalities and Consequences of Phago-Mixotrophic Mode of Nutrition.</title>
        <authorList>
            <person name="Burns J.A."/>
            <person name="Paasch A."/>
            <person name="Narechania A."/>
            <person name="Kim E."/>
        </authorList>
    </citation>
    <scope>NUCLEOTIDE SEQUENCE [LARGE SCALE GENOMIC DNA]</scope>
    <source>
        <strain evidence="2 3">PLY_AMNH</strain>
    </source>
</reference>
<evidence type="ECO:0000313" key="2">
    <source>
        <dbReference type="EMBL" id="KAK3278085.1"/>
    </source>
</evidence>